<evidence type="ECO:0000256" key="1">
    <source>
        <dbReference type="ARBA" id="ARBA00001968"/>
    </source>
</evidence>
<dbReference type="Proteomes" id="UP001347796">
    <property type="component" value="Unassembled WGS sequence"/>
</dbReference>
<evidence type="ECO:0000313" key="5">
    <source>
        <dbReference type="Proteomes" id="UP001347796"/>
    </source>
</evidence>
<comment type="caution">
    <text evidence="4">The sequence shown here is derived from an EMBL/GenBank/DDBJ whole genome shotgun (WGS) entry which is preliminary data.</text>
</comment>
<evidence type="ECO:0000256" key="2">
    <source>
        <dbReference type="ARBA" id="ARBA00022723"/>
    </source>
</evidence>
<name>A0AAN8K1K6_PATCE</name>
<sequence>MFATSQKTVENIWLTWINFMKFQWSELNLWPSRDLVRYFSPSDFFAKFPTTRLISDGTECPVMKPKPPVVQQSTYSTYKNRNTVKVLVGCTPGGAVSFISDAYGGSTSDRQIVERSALTTMCDPGDSIMSDKGFNVQDLFATSNISINIPTFF</sequence>
<gene>
    <name evidence="4" type="ORF">SNE40_005938</name>
</gene>
<evidence type="ECO:0000313" key="4">
    <source>
        <dbReference type="EMBL" id="KAK6186652.1"/>
    </source>
</evidence>
<proteinExistence type="predicted"/>
<keyword evidence="2" id="KW-0479">Metal-binding</keyword>
<dbReference type="EMBL" id="JAZGQO010000005">
    <property type="protein sequence ID" value="KAK6186652.1"/>
    <property type="molecule type" value="Genomic_DNA"/>
</dbReference>
<comment type="cofactor">
    <cofactor evidence="1">
        <name>a divalent metal cation</name>
        <dbReference type="ChEBI" id="CHEBI:60240"/>
    </cofactor>
</comment>
<accession>A0AAN8K1K6</accession>
<evidence type="ECO:0000259" key="3">
    <source>
        <dbReference type="Pfam" id="PF13359"/>
    </source>
</evidence>
<dbReference type="InterPro" id="IPR027806">
    <property type="entry name" value="HARBI1_dom"/>
</dbReference>
<organism evidence="4 5">
    <name type="scientific">Patella caerulea</name>
    <name type="common">Rayed Mediterranean limpet</name>
    <dbReference type="NCBI Taxonomy" id="87958"/>
    <lineage>
        <taxon>Eukaryota</taxon>
        <taxon>Metazoa</taxon>
        <taxon>Spiralia</taxon>
        <taxon>Lophotrochozoa</taxon>
        <taxon>Mollusca</taxon>
        <taxon>Gastropoda</taxon>
        <taxon>Patellogastropoda</taxon>
        <taxon>Patelloidea</taxon>
        <taxon>Patellidae</taxon>
        <taxon>Patella</taxon>
    </lineage>
</organism>
<feature type="domain" description="DDE Tnp4" evidence="3">
    <location>
        <begin position="56"/>
        <end position="139"/>
    </location>
</feature>
<dbReference type="AlphaFoldDB" id="A0AAN8K1K6"/>
<keyword evidence="5" id="KW-1185">Reference proteome</keyword>
<protein>
    <recommendedName>
        <fullName evidence="3">DDE Tnp4 domain-containing protein</fullName>
    </recommendedName>
</protein>
<dbReference type="GO" id="GO:0046872">
    <property type="term" value="F:metal ion binding"/>
    <property type="evidence" value="ECO:0007669"/>
    <property type="project" value="UniProtKB-KW"/>
</dbReference>
<dbReference type="PANTHER" id="PTHR23080">
    <property type="entry name" value="THAP DOMAIN PROTEIN"/>
    <property type="match status" value="1"/>
</dbReference>
<dbReference type="Pfam" id="PF13359">
    <property type="entry name" value="DDE_Tnp_4"/>
    <property type="match status" value="1"/>
</dbReference>
<reference evidence="4 5" key="1">
    <citation type="submission" date="2024-01" db="EMBL/GenBank/DDBJ databases">
        <title>The genome of the rayed Mediterranean limpet Patella caerulea (Linnaeus, 1758).</title>
        <authorList>
            <person name="Anh-Thu Weber A."/>
            <person name="Halstead-Nussloch G."/>
        </authorList>
    </citation>
    <scope>NUCLEOTIDE SEQUENCE [LARGE SCALE GENOMIC DNA]</scope>
    <source>
        <strain evidence="4">AATW-2023a</strain>
        <tissue evidence="4">Whole specimen</tissue>
    </source>
</reference>